<protein>
    <submittedName>
        <fullName evidence="2">Uncharacterized protein</fullName>
    </submittedName>
</protein>
<gene>
    <name evidence="2" type="ORF">Tco_0953323</name>
</gene>
<feature type="compositionally biased region" description="Acidic residues" evidence="1">
    <location>
        <begin position="38"/>
        <end position="58"/>
    </location>
</feature>
<dbReference type="Proteomes" id="UP001151760">
    <property type="component" value="Unassembled WGS sequence"/>
</dbReference>
<comment type="caution">
    <text evidence="2">The sequence shown here is derived from an EMBL/GenBank/DDBJ whole genome shotgun (WGS) entry which is preliminary data.</text>
</comment>
<evidence type="ECO:0000313" key="3">
    <source>
        <dbReference type="Proteomes" id="UP001151760"/>
    </source>
</evidence>
<accession>A0ABQ5E2A6</accession>
<evidence type="ECO:0000313" key="2">
    <source>
        <dbReference type="EMBL" id="GJT44608.1"/>
    </source>
</evidence>
<reference evidence="2" key="2">
    <citation type="submission" date="2022-01" db="EMBL/GenBank/DDBJ databases">
        <authorList>
            <person name="Yamashiro T."/>
            <person name="Shiraishi A."/>
            <person name="Satake H."/>
            <person name="Nakayama K."/>
        </authorList>
    </citation>
    <scope>NUCLEOTIDE SEQUENCE</scope>
</reference>
<feature type="non-terminal residue" evidence="2">
    <location>
        <position position="1"/>
    </location>
</feature>
<evidence type="ECO:0000256" key="1">
    <source>
        <dbReference type="SAM" id="MobiDB-lite"/>
    </source>
</evidence>
<dbReference type="EMBL" id="BQNB010015827">
    <property type="protein sequence ID" value="GJT44608.1"/>
    <property type="molecule type" value="Genomic_DNA"/>
</dbReference>
<organism evidence="2 3">
    <name type="scientific">Tanacetum coccineum</name>
    <dbReference type="NCBI Taxonomy" id="301880"/>
    <lineage>
        <taxon>Eukaryota</taxon>
        <taxon>Viridiplantae</taxon>
        <taxon>Streptophyta</taxon>
        <taxon>Embryophyta</taxon>
        <taxon>Tracheophyta</taxon>
        <taxon>Spermatophyta</taxon>
        <taxon>Magnoliopsida</taxon>
        <taxon>eudicotyledons</taxon>
        <taxon>Gunneridae</taxon>
        <taxon>Pentapetalae</taxon>
        <taxon>asterids</taxon>
        <taxon>campanulids</taxon>
        <taxon>Asterales</taxon>
        <taxon>Asteraceae</taxon>
        <taxon>Asteroideae</taxon>
        <taxon>Anthemideae</taxon>
        <taxon>Anthemidinae</taxon>
        <taxon>Tanacetum</taxon>
    </lineage>
</organism>
<sequence length="68" mass="7861">NANPSSPTHSNEFLGLEKKLEVESWLENSRSVDSLVSSDDELEEVEEEEEEEDDDLEYLDIFPTMKEL</sequence>
<name>A0ABQ5E2A6_9ASTR</name>
<keyword evidence="3" id="KW-1185">Reference proteome</keyword>
<reference evidence="2" key="1">
    <citation type="journal article" date="2022" name="Int. J. Mol. Sci.">
        <title>Draft Genome of Tanacetum Coccineum: Genomic Comparison of Closely Related Tanacetum-Family Plants.</title>
        <authorList>
            <person name="Yamashiro T."/>
            <person name="Shiraishi A."/>
            <person name="Nakayama K."/>
            <person name="Satake H."/>
        </authorList>
    </citation>
    <scope>NUCLEOTIDE SEQUENCE</scope>
</reference>
<proteinExistence type="predicted"/>
<feature type="region of interest" description="Disordered" evidence="1">
    <location>
        <begin position="30"/>
        <end position="68"/>
    </location>
</feature>